<gene>
    <name evidence="3" type="ORF">AAF712_001417</name>
</gene>
<evidence type="ECO:0000313" key="3">
    <source>
        <dbReference type="EMBL" id="KAL0071560.1"/>
    </source>
</evidence>
<dbReference type="EMBL" id="JBBXMP010000003">
    <property type="protein sequence ID" value="KAL0071560.1"/>
    <property type="molecule type" value="Genomic_DNA"/>
</dbReference>
<name>A0ABR3ADJ0_9AGAR</name>
<feature type="compositionally biased region" description="Polar residues" evidence="2">
    <location>
        <begin position="212"/>
        <end position="236"/>
    </location>
</feature>
<evidence type="ECO:0000313" key="4">
    <source>
        <dbReference type="Proteomes" id="UP001437256"/>
    </source>
</evidence>
<proteinExistence type="predicted"/>
<accession>A0ABR3ADJ0</accession>
<comment type="caution">
    <text evidence="3">The sequence shown here is derived from an EMBL/GenBank/DDBJ whole genome shotgun (WGS) entry which is preliminary data.</text>
</comment>
<evidence type="ECO:0008006" key="5">
    <source>
        <dbReference type="Google" id="ProtNLM"/>
    </source>
</evidence>
<keyword evidence="1" id="KW-0175">Coiled coil</keyword>
<evidence type="ECO:0000256" key="1">
    <source>
        <dbReference type="SAM" id="Coils"/>
    </source>
</evidence>
<feature type="region of interest" description="Disordered" evidence="2">
    <location>
        <begin position="212"/>
        <end position="251"/>
    </location>
</feature>
<feature type="compositionally biased region" description="Low complexity" evidence="2">
    <location>
        <begin position="237"/>
        <end position="251"/>
    </location>
</feature>
<keyword evidence="4" id="KW-1185">Reference proteome</keyword>
<feature type="compositionally biased region" description="Basic residues" evidence="2">
    <location>
        <begin position="403"/>
        <end position="412"/>
    </location>
</feature>
<protein>
    <recommendedName>
        <fullName evidence="5">Arrestin C-terminal-like domain-containing protein</fullName>
    </recommendedName>
</protein>
<feature type="compositionally biased region" description="Polar residues" evidence="2">
    <location>
        <begin position="424"/>
        <end position="446"/>
    </location>
</feature>
<feature type="coiled-coil region" evidence="1">
    <location>
        <begin position="562"/>
        <end position="589"/>
    </location>
</feature>
<evidence type="ECO:0000256" key="2">
    <source>
        <dbReference type="SAM" id="MobiDB-lite"/>
    </source>
</evidence>
<sequence length="615" mass="67306">MLSLLSPQLAFPRQVVRTKRDSDLKTLQAKSITVSVRCYESRLGRLGSLQTNVLVDQTQVLWTKPDGQEYDAIGDGEYPFRISLPPTVAGFSTVSFVEYKCMWRVEAVINHIPITAIGTRQVKHVDLPLIRYDMPPNLPSYGSLHHEIEPKLDRQAAKPRGPRITYSLNAPKFPIGPTDLVSVPIHILPSDSGASIRSATLVVERRIYFNDSTSPTSSQPFAPSNSSLNTPHSPHNSHTSQSAPTSSSIPIPRQFASSSSLALPLSAAPYGNEDPLASTTALLPDRRNVSHSSESLTVRPIVTPVAGTDSSGPFTRSRSGLWSKTLTFQWPSVKSSGRWGIGETIQSDLITVKFFVIVTSSSGTDSLDLDEEELHIMSTNDSERRIAEAKYRDYTSSSERSRSKSKSPRHSRRERENAPELPVPSSSAGDRSSCHPSPSNTVSPTKNRAPRRPHTSAGPRDKPFSSTRIDSPYGRTLDSSRQNIPDQEAESPYRRKLRPGTATSPEITKSSASGFVYSPRVSVNVNVNVVGTRKNTGSTFISNASDATTPSTKSISSGVSMNIRDSANIREWEEELARIETQSRRSSDLLGFSLKRKRPSTAAGSRTSFLFAGKS</sequence>
<dbReference type="Proteomes" id="UP001437256">
    <property type="component" value="Unassembled WGS sequence"/>
</dbReference>
<reference evidence="3 4" key="1">
    <citation type="submission" date="2024-05" db="EMBL/GenBank/DDBJ databases">
        <title>A draft genome resource for the thread blight pathogen Marasmius tenuissimus strain MS-2.</title>
        <authorList>
            <person name="Yulfo-Soto G.E."/>
            <person name="Baruah I.K."/>
            <person name="Amoako-Attah I."/>
            <person name="Bukari Y."/>
            <person name="Meinhardt L.W."/>
            <person name="Bailey B.A."/>
            <person name="Cohen S.P."/>
        </authorList>
    </citation>
    <scope>NUCLEOTIDE SEQUENCE [LARGE SCALE GENOMIC DNA]</scope>
    <source>
        <strain evidence="3 4">MS-2</strain>
    </source>
</reference>
<organism evidence="3 4">
    <name type="scientific">Marasmius tenuissimus</name>
    <dbReference type="NCBI Taxonomy" id="585030"/>
    <lineage>
        <taxon>Eukaryota</taxon>
        <taxon>Fungi</taxon>
        <taxon>Dikarya</taxon>
        <taxon>Basidiomycota</taxon>
        <taxon>Agaricomycotina</taxon>
        <taxon>Agaricomycetes</taxon>
        <taxon>Agaricomycetidae</taxon>
        <taxon>Agaricales</taxon>
        <taxon>Marasmiineae</taxon>
        <taxon>Marasmiaceae</taxon>
        <taxon>Marasmius</taxon>
    </lineage>
</organism>
<feature type="region of interest" description="Disordered" evidence="2">
    <location>
        <begin position="596"/>
        <end position="615"/>
    </location>
</feature>
<feature type="region of interest" description="Disordered" evidence="2">
    <location>
        <begin position="387"/>
        <end position="509"/>
    </location>
</feature>